<dbReference type="InterPro" id="IPR006233">
    <property type="entry name" value="Cys_b_lyase_bac"/>
</dbReference>
<evidence type="ECO:0000256" key="6">
    <source>
        <dbReference type="RuleBase" id="RU362118"/>
    </source>
</evidence>
<dbReference type="InterPro" id="IPR015424">
    <property type="entry name" value="PyrdxlP-dep_Trfase"/>
</dbReference>
<sequence length="380" mass="43145">MIDKIHKRSSQLFNTFSEYKSAVKKNIYPLQIKNLNYHDYNYRPFINQTQVYLSALINEMEHGFATLLTPSCINAIAIATTAILRPNKNVVIADNIYPKTKTTIYQIADKINATVSIANMLKPNAIEQSIVDNTDLVVIENPGSYSFTLVNTENIAKTAKLNNAILLCDNSWATPVFHKPGKYGVDIVVGSIRKYMNDRGDINMGYITSIHEEVYKKIYQSIQTFGITANPDDCYNIIQNIQTIEMRMKHHNTNIKGLISQIKKHSRIKKVMHPYANTSIEQQKLWEHYFTGGGSLFSIILDKIYSIKKLDSMVKIMKSFQVGTNWGGADNLMTIINPKLIHTFPDKQMLSGSCLRIYCGLKHTMEHNIQDIVNGLNALD</sequence>
<evidence type="ECO:0000256" key="4">
    <source>
        <dbReference type="ARBA" id="ARBA00023239"/>
    </source>
</evidence>
<dbReference type="EMBL" id="CAWVOK010000030">
    <property type="protein sequence ID" value="CAK8163433.1"/>
    <property type="molecule type" value="Genomic_DNA"/>
</dbReference>
<keyword evidence="7" id="KW-0413">Isomerase</keyword>
<comment type="caution">
    <text evidence="7">The sequence shown here is derived from an EMBL/GenBank/DDBJ whole genome shotgun (WGS) entry which is preliminary data.</text>
</comment>
<dbReference type="InterPro" id="IPR015421">
    <property type="entry name" value="PyrdxlP-dep_Trfase_major"/>
</dbReference>
<comment type="catalytic activity">
    <reaction evidence="5">
        <text>L,L-cystathionine + H2O = L-homocysteine + pyruvate + NH4(+)</text>
        <dbReference type="Rhea" id="RHEA:13965"/>
        <dbReference type="ChEBI" id="CHEBI:15361"/>
        <dbReference type="ChEBI" id="CHEBI:15377"/>
        <dbReference type="ChEBI" id="CHEBI:28938"/>
        <dbReference type="ChEBI" id="CHEBI:58161"/>
        <dbReference type="ChEBI" id="CHEBI:58199"/>
    </reaction>
</comment>
<evidence type="ECO:0000313" key="7">
    <source>
        <dbReference type="EMBL" id="CAK8163433.1"/>
    </source>
</evidence>
<evidence type="ECO:0000256" key="2">
    <source>
        <dbReference type="ARBA" id="ARBA00009077"/>
    </source>
</evidence>
<evidence type="ECO:0000256" key="1">
    <source>
        <dbReference type="ARBA" id="ARBA00001933"/>
    </source>
</evidence>
<accession>A0ABM9N942</accession>
<dbReference type="RefSeq" id="WP_338364636.1">
    <property type="nucleotide sequence ID" value="NZ_CAWVOK010000030.1"/>
</dbReference>
<proteinExistence type="inferred from homology"/>
<keyword evidence="8" id="KW-1185">Reference proteome</keyword>
<dbReference type="GO" id="GO:0008784">
    <property type="term" value="F:alanine racemase activity"/>
    <property type="evidence" value="ECO:0007669"/>
    <property type="project" value="UniProtKB-EC"/>
</dbReference>
<protein>
    <submittedName>
        <fullName evidence="7">L-alanine/L-glutamate racemase</fullName>
        <ecNumber evidence="7">5.1.1.1</ecNumber>
        <ecNumber evidence="7">5.1.1.3</ecNumber>
    </submittedName>
</protein>
<keyword evidence="4" id="KW-0456">Lyase</keyword>
<comment type="similarity">
    <text evidence="2 6">Belongs to the trans-sulfuration enzymes family.</text>
</comment>
<evidence type="ECO:0000256" key="5">
    <source>
        <dbReference type="ARBA" id="ARBA00047517"/>
    </source>
</evidence>
<dbReference type="GO" id="GO:0008881">
    <property type="term" value="F:glutamate racemase activity"/>
    <property type="evidence" value="ECO:0007669"/>
    <property type="project" value="UniProtKB-EC"/>
</dbReference>
<name>A0ABM9N942_9RICK</name>
<evidence type="ECO:0000256" key="3">
    <source>
        <dbReference type="ARBA" id="ARBA00022898"/>
    </source>
</evidence>
<reference evidence="7 8" key="1">
    <citation type="submission" date="2024-01" db="EMBL/GenBank/DDBJ databases">
        <authorList>
            <person name="Kunselman E."/>
        </authorList>
    </citation>
    <scope>NUCLEOTIDE SEQUENCE [LARGE SCALE GENOMIC DNA]</scope>
    <source>
        <strain evidence="7">2 abalone samples</strain>
    </source>
</reference>
<dbReference type="Proteomes" id="UP001314181">
    <property type="component" value="Unassembled WGS sequence"/>
</dbReference>
<dbReference type="EC" id="5.1.1.1" evidence="7"/>
<comment type="cofactor">
    <cofactor evidence="1 6">
        <name>pyridoxal 5'-phosphate</name>
        <dbReference type="ChEBI" id="CHEBI:597326"/>
    </cofactor>
</comment>
<dbReference type="PANTHER" id="PTHR43500:SF1">
    <property type="entry name" value="CYSTATHIONINE BETA-LYASE-RELATED"/>
    <property type="match status" value="1"/>
</dbReference>
<dbReference type="PIRSF" id="PIRSF001434">
    <property type="entry name" value="CGS"/>
    <property type="match status" value="1"/>
</dbReference>
<dbReference type="Gene3D" id="3.90.1150.10">
    <property type="entry name" value="Aspartate Aminotransferase, domain 1"/>
    <property type="match status" value="1"/>
</dbReference>
<dbReference type="SUPFAM" id="SSF53383">
    <property type="entry name" value="PLP-dependent transferases"/>
    <property type="match status" value="1"/>
</dbReference>
<dbReference type="Gene3D" id="3.40.640.10">
    <property type="entry name" value="Type I PLP-dependent aspartate aminotransferase-like (Major domain)"/>
    <property type="match status" value="1"/>
</dbReference>
<dbReference type="EC" id="5.1.1.3" evidence="7"/>
<dbReference type="InterPro" id="IPR015422">
    <property type="entry name" value="PyrdxlP-dep_Trfase_small"/>
</dbReference>
<organism evidence="7 8">
    <name type="scientific">Candidatus Xenohaliotis californiensis</name>
    <dbReference type="NCBI Taxonomy" id="84677"/>
    <lineage>
        <taxon>Bacteria</taxon>
        <taxon>Pseudomonadati</taxon>
        <taxon>Pseudomonadota</taxon>
        <taxon>Alphaproteobacteria</taxon>
        <taxon>Rickettsiales</taxon>
        <taxon>Anaplasmataceae</taxon>
        <taxon>Candidatus Xenohaliotis</taxon>
    </lineage>
</organism>
<evidence type="ECO:0000313" key="8">
    <source>
        <dbReference type="Proteomes" id="UP001314181"/>
    </source>
</evidence>
<keyword evidence="3 6" id="KW-0663">Pyridoxal phosphate</keyword>
<dbReference type="Pfam" id="PF01053">
    <property type="entry name" value="Cys_Met_Meta_PP"/>
    <property type="match status" value="1"/>
</dbReference>
<dbReference type="InterPro" id="IPR000277">
    <property type="entry name" value="Cys/Met-Metab_PyrdxlP-dep_enz"/>
</dbReference>
<dbReference type="PANTHER" id="PTHR43500">
    <property type="entry name" value="CYSTATHIONINE BETA-LYASE-RELATED"/>
    <property type="match status" value="1"/>
</dbReference>
<gene>
    <name evidence="7" type="ORF">CAXC1_40009</name>
</gene>